<dbReference type="Gene3D" id="3.20.20.370">
    <property type="entry name" value="Glycoside hydrolase/deacetylase"/>
    <property type="match status" value="1"/>
</dbReference>
<keyword evidence="6" id="KW-0170">Cobalt</keyword>
<sequence>MLAGLLFLAPLALASPLYKRQDTTYPEPLQRGPPPRQVWVDTYNAAKAAGKIPSFAPAVLRDGVPYYPSGTETGERGVCSWSSAHCFGEHDISDAPDGMYGVNFDDGPVPASLPLYDFLEKQNQTATHFLIGTNVVDYPDAFKRVLDIGGHVAVHTWSHPLMTSMDDMQVLGELGWTAQAIFDHSNGIVPKFWRPPYGDADNRVRAIAEEVFGLTLVAWNRDSNDWCLNDNPGSACAQYGLQNQADLEKELRGWQSGPKSPGCLGLEHETGSLIVNAFIDTYPGIKQHEWDARCIPDLFDMPWYQNGRNNDGPFDTSFTIGAGPDRSNATSASASASMPASSSASSASSASASSTRSRLSSSSSTSPSSSASAVPDSQASRDDTSAATTTLSRASLAGSALAVVLVVAGTLA</sequence>
<evidence type="ECO:0000313" key="13">
    <source>
        <dbReference type="EMBL" id="TNY23989.1"/>
    </source>
</evidence>
<evidence type="ECO:0000256" key="1">
    <source>
        <dbReference type="ARBA" id="ARBA00001941"/>
    </source>
</evidence>
<evidence type="ECO:0000256" key="6">
    <source>
        <dbReference type="ARBA" id="ARBA00023285"/>
    </source>
</evidence>
<keyword evidence="8" id="KW-0624">Polysaccharide degradation</keyword>
<dbReference type="PANTHER" id="PTHR10587">
    <property type="entry name" value="GLYCOSYL TRANSFERASE-RELATED"/>
    <property type="match status" value="1"/>
</dbReference>
<evidence type="ECO:0000256" key="2">
    <source>
        <dbReference type="ARBA" id="ARBA00004609"/>
    </source>
</evidence>
<keyword evidence="3" id="KW-0472">Membrane</keyword>
<evidence type="ECO:0000256" key="10">
    <source>
        <dbReference type="ARBA" id="ARBA00048494"/>
    </source>
</evidence>
<keyword evidence="5" id="KW-0119">Carbohydrate metabolism</keyword>
<dbReference type="AlphaFoldDB" id="A0A5C5G640"/>
<comment type="catalytic activity">
    <reaction evidence="10">
        <text>[(1-&gt;4)-N-acetyl-beta-D-glucosaminyl](n) + n H2O = chitosan + n acetate</text>
        <dbReference type="Rhea" id="RHEA:10464"/>
        <dbReference type="Rhea" id="RHEA-COMP:9593"/>
        <dbReference type="Rhea" id="RHEA-COMP:9597"/>
        <dbReference type="ChEBI" id="CHEBI:15377"/>
        <dbReference type="ChEBI" id="CHEBI:17029"/>
        <dbReference type="ChEBI" id="CHEBI:30089"/>
        <dbReference type="ChEBI" id="CHEBI:57704"/>
        <dbReference type="EC" id="3.5.1.41"/>
    </reaction>
    <physiologicalReaction direction="left-to-right" evidence="10">
        <dbReference type="Rhea" id="RHEA:10465"/>
    </physiologicalReaction>
</comment>
<feature type="region of interest" description="Disordered" evidence="11">
    <location>
        <begin position="315"/>
        <end position="386"/>
    </location>
</feature>
<dbReference type="InterPro" id="IPR050248">
    <property type="entry name" value="Polysacc_deacetylase_ArnD"/>
</dbReference>
<dbReference type="GO" id="GO:0098552">
    <property type="term" value="C:side of membrane"/>
    <property type="evidence" value="ECO:0007669"/>
    <property type="project" value="UniProtKB-KW"/>
</dbReference>
<keyword evidence="3" id="KW-0325">Glycoprotein</keyword>
<dbReference type="Proteomes" id="UP000311382">
    <property type="component" value="Unassembled WGS sequence"/>
</dbReference>
<dbReference type="GO" id="GO:0006032">
    <property type="term" value="P:chitin catabolic process"/>
    <property type="evidence" value="ECO:0007669"/>
    <property type="project" value="UniProtKB-KW"/>
</dbReference>
<dbReference type="GO" id="GO:0005886">
    <property type="term" value="C:plasma membrane"/>
    <property type="evidence" value="ECO:0007669"/>
    <property type="project" value="UniProtKB-SubCell"/>
</dbReference>
<dbReference type="PROSITE" id="PS51677">
    <property type="entry name" value="NODB"/>
    <property type="match status" value="1"/>
</dbReference>
<keyword evidence="7" id="KW-0449">Lipoprotein</keyword>
<evidence type="ECO:0000256" key="11">
    <source>
        <dbReference type="SAM" id="MobiDB-lite"/>
    </source>
</evidence>
<evidence type="ECO:0000313" key="14">
    <source>
        <dbReference type="Proteomes" id="UP000311382"/>
    </source>
</evidence>
<evidence type="ECO:0000256" key="3">
    <source>
        <dbReference type="ARBA" id="ARBA00022622"/>
    </source>
</evidence>
<proteinExistence type="predicted"/>
<keyword evidence="3" id="KW-0336">GPI-anchor</keyword>
<evidence type="ECO:0000259" key="12">
    <source>
        <dbReference type="PROSITE" id="PS51677"/>
    </source>
</evidence>
<dbReference type="InterPro" id="IPR002509">
    <property type="entry name" value="NODB_dom"/>
</dbReference>
<evidence type="ECO:0000256" key="9">
    <source>
        <dbReference type="ARBA" id="ARBA00024056"/>
    </source>
</evidence>
<dbReference type="EC" id="3.5.1.41" evidence="9"/>
<evidence type="ECO:0000256" key="7">
    <source>
        <dbReference type="ARBA" id="ARBA00023288"/>
    </source>
</evidence>
<dbReference type="STRING" id="5288.A0A5C5G640"/>
<feature type="domain" description="NodB homology" evidence="12">
    <location>
        <begin position="98"/>
        <end position="295"/>
    </location>
</feature>
<dbReference type="Pfam" id="PF01522">
    <property type="entry name" value="Polysacc_deac_1"/>
    <property type="match status" value="1"/>
</dbReference>
<dbReference type="GO" id="GO:0000272">
    <property type="term" value="P:polysaccharide catabolic process"/>
    <property type="evidence" value="ECO:0007669"/>
    <property type="project" value="UniProtKB-KW"/>
</dbReference>
<dbReference type="SUPFAM" id="SSF88713">
    <property type="entry name" value="Glycoside hydrolase/deacetylase"/>
    <property type="match status" value="1"/>
</dbReference>
<accession>A0A5C5G640</accession>
<dbReference type="InterPro" id="IPR011330">
    <property type="entry name" value="Glyco_hydro/deAcase_b/a-brl"/>
</dbReference>
<comment type="caution">
    <text evidence="13">The sequence shown here is derived from an EMBL/GenBank/DDBJ whole genome shotgun (WGS) entry which is preliminary data.</text>
</comment>
<dbReference type="GO" id="GO:0004099">
    <property type="term" value="F:chitin deacetylase activity"/>
    <property type="evidence" value="ECO:0007669"/>
    <property type="project" value="UniProtKB-EC"/>
</dbReference>
<dbReference type="PANTHER" id="PTHR10587:SF135">
    <property type="entry name" value="CHITIN DEACETYLASE 3"/>
    <property type="match status" value="1"/>
</dbReference>
<organism evidence="13 14">
    <name type="scientific">Rhodotorula diobovata</name>
    <dbReference type="NCBI Taxonomy" id="5288"/>
    <lineage>
        <taxon>Eukaryota</taxon>
        <taxon>Fungi</taxon>
        <taxon>Dikarya</taxon>
        <taxon>Basidiomycota</taxon>
        <taxon>Pucciniomycotina</taxon>
        <taxon>Microbotryomycetes</taxon>
        <taxon>Sporidiobolales</taxon>
        <taxon>Sporidiobolaceae</taxon>
        <taxon>Rhodotorula</taxon>
    </lineage>
</organism>
<feature type="compositionally biased region" description="Low complexity" evidence="11">
    <location>
        <begin position="326"/>
        <end position="378"/>
    </location>
</feature>
<reference evidence="13 14" key="1">
    <citation type="submission" date="2019-03" db="EMBL/GenBank/DDBJ databases">
        <title>Rhodosporidium diobovatum UCD-FST 08-225 genome sequencing, assembly, and annotation.</title>
        <authorList>
            <person name="Fakankun I.U."/>
            <person name="Fristensky B."/>
            <person name="Levin D.B."/>
        </authorList>
    </citation>
    <scope>NUCLEOTIDE SEQUENCE [LARGE SCALE GENOMIC DNA]</scope>
    <source>
        <strain evidence="13 14">UCD-FST 08-225</strain>
    </source>
</reference>
<keyword evidence="4" id="KW-0146">Chitin degradation</keyword>
<evidence type="ECO:0000256" key="8">
    <source>
        <dbReference type="ARBA" id="ARBA00023326"/>
    </source>
</evidence>
<comment type="cofactor">
    <cofactor evidence="1">
        <name>Co(2+)</name>
        <dbReference type="ChEBI" id="CHEBI:48828"/>
    </cofactor>
</comment>
<gene>
    <name evidence="13" type="ORF">DMC30DRAFT_371950</name>
</gene>
<evidence type="ECO:0000256" key="5">
    <source>
        <dbReference type="ARBA" id="ARBA00023277"/>
    </source>
</evidence>
<keyword evidence="14" id="KW-1185">Reference proteome</keyword>
<dbReference type="OrthoDB" id="407355at2759"/>
<evidence type="ECO:0000256" key="4">
    <source>
        <dbReference type="ARBA" id="ARBA00023024"/>
    </source>
</evidence>
<comment type="subcellular location">
    <subcellularLocation>
        <location evidence="2">Cell membrane</location>
        <topology evidence="2">Lipid-anchor</topology>
        <topology evidence="2">GPI-anchor</topology>
    </subcellularLocation>
</comment>
<dbReference type="GO" id="GO:0009272">
    <property type="term" value="P:fungal-type cell wall biogenesis"/>
    <property type="evidence" value="ECO:0007669"/>
    <property type="project" value="UniProtKB-ARBA"/>
</dbReference>
<name>A0A5C5G640_9BASI</name>
<protein>
    <recommendedName>
        <fullName evidence="9">chitin deacetylase</fullName>
        <ecNumber evidence="9">3.5.1.41</ecNumber>
    </recommendedName>
</protein>
<dbReference type="EMBL" id="SOZI01000006">
    <property type="protein sequence ID" value="TNY23989.1"/>
    <property type="molecule type" value="Genomic_DNA"/>
</dbReference>